<dbReference type="EMBL" id="CAIX01000015">
    <property type="protein sequence ID" value="CCI41139.1"/>
    <property type="molecule type" value="Genomic_DNA"/>
</dbReference>
<sequence length="144" mass="15669">MSHFQVIVLSTRKHTITTGKSVTFGHFEVIESLPGMLRRKKTANVTTKMTKHFPFIPMAPSVPNNAPTSSYMTLSERQLYAKFGLRDPNSSTSLIPSSPALHSSTSSCASREFPRLSGCNSSALLRYAFLSNSGVVSIETPSVS</sequence>
<comment type="caution">
    <text evidence="1">The sequence shown here is derived from an EMBL/GenBank/DDBJ whole genome shotgun (WGS) entry which is preliminary data.</text>
</comment>
<dbReference type="InParanoid" id="A0A024G499"/>
<accession>A0A024G499</accession>
<gene>
    <name evidence="1" type="ORF">BN9_019230</name>
</gene>
<dbReference type="AlphaFoldDB" id="A0A024G499"/>
<dbReference type="Proteomes" id="UP000053237">
    <property type="component" value="Unassembled WGS sequence"/>
</dbReference>
<evidence type="ECO:0000313" key="1">
    <source>
        <dbReference type="EMBL" id="CCI41139.1"/>
    </source>
</evidence>
<proteinExistence type="predicted"/>
<keyword evidence="2" id="KW-1185">Reference proteome</keyword>
<protein>
    <submittedName>
        <fullName evidence="1">Uncharacterized protein</fullName>
    </submittedName>
</protein>
<organism evidence="1 2">
    <name type="scientific">Albugo candida</name>
    <dbReference type="NCBI Taxonomy" id="65357"/>
    <lineage>
        <taxon>Eukaryota</taxon>
        <taxon>Sar</taxon>
        <taxon>Stramenopiles</taxon>
        <taxon>Oomycota</taxon>
        <taxon>Peronosporomycetes</taxon>
        <taxon>Albuginales</taxon>
        <taxon>Albuginaceae</taxon>
        <taxon>Albugo</taxon>
    </lineage>
</organism>
<reference evidence="1 2" key="1">
    <citation type="submission" date="2012-05" db="EMBL/GenBank/DDBJ databases">
        <title>Recombination and specialization in a pathogen metapopulation.</title>
        <authorList>
            <person name="Gardiner A."/>
            <person name="Kemen E."/>
            <person name="Schultz-Larsen T."/>
            <person name="MacLean D."/>
            <person name="Van Oosterhout C."/>
            <person name="Jones J.D.G."/>
        </authorList>
    </citation>
    <scope>NUCLEOTIDE SEQUENCE [LARGE SCALE GENOMIC DNA]</scope>
    <source>
        <strain evidence="1 2">Ac Nc2</strain>
    </source>
</reference>
<name>A0A024G499_9STRA</name>
<evidence type="ECO:0000313" key="2">
    <source>
        <dbReference type="Proteomes" id="UP000053237"/>
    </source>
</evidence>